<dbReference type="EMBL" id="KZ989236">
    <property type="protein sequence ID" value="RKP27283.1"/>
    <property type="molecule type" value="Genomic_DNA"/>
</dbReference>
<keyword evidence="3" id="KW-1185">Reference proteome</keyword>
<evidence type="ECO:0000313" key="3">
    <source>
        <dbReference type="Proteomes" id="UP000278143"/>
    </source>
</evidence>
<proteinExistence type="predicted"/>
<dbReference type="AlphaFoldDB" id="A0A4P9Z3Z7"/>
<evidence type="ECO:0000313" key="2">
    <source>
        <dbReference type="EMBL" id="RKP27283.1"/>
    </source>
</evidence>
<feature type="region of interest" description="Disordered" evidence="1">
    <location>
        <begin position="43"/>
        <end position="85"/>
    </location>
</feature>
<protein>
    <submittedName>
        <fullName evidence="2">Uncharacterized protein</fullName>
    </submittedName>
</protein>
<gene>
    <name evidence="2" type="ORF">SYNPS1DRAFT_21156</name>
</gene>
<dbReference type="Proteomes" id="UP000278143">
    <property type="component" value="Unassembled WGS sequence"/>
</dbReference>
<name>A0A4P9Z3Z7_9FUNG</name>
<dbReference type="OrthoDB" id="19806at2759"/>
<evidence type="ECO:0000256" key="1">
    <source>
        <dbReference type="SAM" id="MobiDB-lite"/>
    </source>
</evidence>
<accession>A0A4P9Z3Z7</accession>
<organism evidence="2 3">
    <name type="scientific">Syncephalis pseudoplumigaleata</name>
    <dbReference type="NCBI Taxonomy" id="1712513"/>
    <lineage>
        <taxon>Eukaryota</taxon>
        <taxon>Fungi</taxon>
        <taxon>Fungi incertae sedis</taxon>
        <taxon>Zoopagomycota</taxon>
        <taxon>Zoopagomycotina</taxon>
        <taxon>Zoopagomycetes</taxon>
        <taxon>Zoopagales</taxon>
        <taxon>Piptocephalidaceae</taxon>
        <taxon>Syncephalis</taxon>
    </lineage>
</organism>
<reference evidence="3" key="1">
    <citation type="journal article" date="2018" name="Nat. Microbiol.">
        <title>Leveraging single-cell genomics to expand the fungal tree of life.</title>
        <authorList>
            <person name="Ahrendt S.R."/>
            <person name="Quandt C.A."/>
            <person name="Ciobanu D."/>
            <person name="Clum A."/>
            <person name="Salamov A."/>
            <person name="Andreopoulos B."/>
            <person name="Cheng J.F."/>
            <person name="Woyke T."/>
            <person name="Pelin A."/>
            <person name="Henrissat B."/>
            <person name="Reynolds N.K."/>
            <person name="Benny G.L."/>
            <person name="Smith M.E."/>
            <person name="James T.Y."/>
            <person name="Grigoriev I.V."/>
        </authorList>
    </citation>
    <scope>NUCLEOTIDE SEQUENCE [LARGE SCALE GENOMIC DNA]</scope>
    <source>
        <strain evidence="3">Benny S71-1</strain>
    </source>
</reference>
<sequence length="219" mass="25357">MDMNKLEYYLDHMFLQTPSPKHVDWASRSAELGFSLLKLARAHTTESKGKQSQTSNRSERKRDGKTMAQKPAEQSADASHQRKQHALALQNERLRMDFRVYARFEEFLDYETQLLAEISQMEALSDKMDRQIEHLDEMITTRTQSVAAHQMVDGEVQSALVEGSKLQYELGVLEERIKEADDFMDDFEQKASYTIIIIIIDMAWHGMLKRAWLNVPVCA</sequence>